<dbReference type="OrthoDB" id="1675410at2"/>
<dbReference type="Gene3D" id="1.20.1740.10">
    <property type="entry name" value="Amino acid/polyamine transporter I"/>
    <property type="match status" value="1"/>
</dbReference>
<evidence type="ECO:0000313" key="9">
    <source>
        <dbReference type="EMBL" id="SFH11814.1"/>
    </source>
</evidence>
<evidence type="ECO:0000313" key="10">
    <source>
        <dbReference type="Proteomes" id="UP000199337"/>
    </source>
</evidence>
<feature type="transmembrane region" description="Helical" evidence="8">
    <location>
        <begin position="53"/>
        <end position="73"/>
    </location>
</feature>
<feature type="transmembrane region" description="Helical" evidence="8">
    <location>
        <begin position="85"/>
        <end position="107"/>
    </location>
</feature>
<keyword evidence="4" id="KW-0309">Germination</keyword>
<dbReference type="GO" id="GO:0009847">
    <property type="term" value="P:spore germination"/>
    <property type="evidence" value="ECO:0007669"/>
    <property type="project" value="InterPro"/>
</dbReference>
<gene>
    <name evidence="9" type="ORF">SAMN05660649_03922</name>
</gene>
<accession>A0A1I2XE47</accession>
<keyword evidence="5 8" id="KW-0812">Transmembrane</keyword>
<keyword evidence="10" id="KW-1185">Reference proteome</keyword>
<name>A0A1I2XE47_9FIRM</name>
<dbReference type="Proteomes" id="UP000199337">
    <property type="component" value="Unassembled WGS sequence"/>
</dbReference>
<evidence type="ECO:0000256" key="7">
    <source>
        <dbReference type="ARBA" id="ARBA00023136"/>
    </source>
</evidence>
<comment type="subcellular location">
    <subcellularLocation>
        <location evidence="1">Membrane</location>
        <topology evidence="1">Multi-pass membrane protein</topology>
    </subcellularLocation>
</comment>
<dbReference type="GO" id="GO:0016020">
    <property type="term" value="C:membrane"/>
    <property type="evidence" value="ECO:0007669"/>
    <property type="project" value="UniProtKB-SubCell"/>
</dbReference>
<proteinExistence type="inferred from homology"/>
<keyword evidence="6 8" id="KW-1133">Transmembrane helix</keyword>
<feature type="transmembrane region" description="Helical" evidence="8">
    <location>
        <begin position="332"/>
        <end position="355"/>
    </location>
</feature>
<feature type="transmembrane region" description="Helical" evidence="8">
    <location>
        <begin position="301"/>
        <end position="320"/>
    </location>
</feature>
<organism evidence="9 10">
    <name type="scientific">Desulfotruncus arcticus DSM 17038</name>
    <dbReference type="NCBI Taxonomy" id="1121424"/>
    <lineage>
        <taxon>Bacteria</taxon>
        <taxon>Bacillati</taxon>
        <taxon>Bacillota</taxon>
        <taxon>Clostridia</taxon>
        <taxon>Eubacteriales</taxon>
        <taxon>Desulfallaceae</taxon>
        <taxon>Desulfotruncus</taxon>
    </lineage>
</organism>
<dbReference type="InterPro" id="IPR004761">
    <property type="entry name" value="Spore_GerAB"/>
</dbReference>
<evidence type="ECO:0000256" key="5">
    <source>
        <dbReference type="ARBA" id="ARBA00022692"/>
    </source>
</evidence>
<dbReference type="STRING" id="341036.SAMN05660649_03922"/>
<dbReference type="PANTHER" id="PTHR34975">
    <property type="entry name" value="SPORE GERMINATION PROTEIN A2"/>
    <property type="match status" value="1"/>
</dbReference>
<dbReference type="PANTHER" id="PTHR34975:SF2">
    <property type="entry name" value="SPORE GERMINATION PROTEIN A2"/>
    <property type="match status" value="1"/>
</dbReference>
<evidence type="ECO:0000256" key="4">
    <source>
        <dbReference type="ARBA" id="ARBA00022544"/>
    </source>
</evidence>
<dbReference type="NCBIfam" id="TIGR00912">
    <property type="entry name" value="2A0309"/>
    <property type="match status" value="1"/>
</dbReference>
<evidence type="ECO:0000256" key="6">
    <source>
        <dbReference type="ARBA" id="ARBA00022989"/>
    </source>
</evidence>
<feature type="transmembrane region" description="Helical" evidence="8">
    <location>
        <begin position="12"/>
        <end position="33"/>
    </location>
</feature>
<keyword evidence="7 8" id="KW-0472">Membrane</keyword>
<feature type="transmembrane region" description="Helical" evidence="8">
    <location>
        <begin position="183"/>
        <end position="203"/>
    </location>
</feature>
<reference evidence="10" key="1">
    <citation type="submission" date="2016-10" db="EMBL/GenBank/DDBJ databases">
        <authorList>
            <person name="Varghese N."/>
            <person name="Submissions S."/>
        </authorList>
    </citation>
    <scope>NUCLEOTIDE SEQUENCE [LARGE SCALE GENOMIC DNA]</scope>
    <source>
        <strain evidence="10">DSM 17038</strain>
    </source>
</reference>
<feature type="transmembrane region" description="Helical" evidence="8">
    <location>
        <begin position="268"/>
        <end position="289"/>
    </location>
</feature>
<dbReference type="RefSeq" id="WP_092473526.1">
    <property type="nucleotide sequence ID" value="NZ_FOOX01000017.1"/>
</dbReference>
<comment type="similarity">
    <text evidence="2">Belongs to the amino acid-polyamine-organocation (APC) superfamily. Spore germination protein (SGP) (TC 2.A.3.9) family.</text>
</comment>
<feature type="transmembrane region" description="Helical" evidence="8">
    <location>
        <begin position="215"/>
        <end position="238"/>
    </location>
</feature>
<evidence type="ECO:0000256" key="1">
    <source>
        <dbReference type="ARBA" id="ARBA00004141"/>
    </source>
</evidence>
<feature type="transmembrane region" description="Helical" evidence="8">
    <location>
        <begin position="119"/>
        <end position="137"/>
    </location>
</feature>
<dbReference type="AlphaFoldDB" id="A0A1I2XE47"/>
<feature type="transmembrane region" description="Helical" evidence="8">
    <location>
        <begin position="146"/>
        <end position="163"/>
    </location>
</feature>
<dbReference type="EMBL" id="FOOX01000017">
    <property type="protein sequence ID" value="SFH11814.1"/>
    <property type="molecule type" value="Genomic_DNA"/>
</dbReference>
<protein>
    <submittedName>
        <fullName evidence="9">Spore germination protein KB</fullName>
    </submittedName>
</protein>
<evidence type="ECO:0000256" key="8">
    <source>
        <dbReference type="SAM" id="Phobius"/>
    </source>
</evidence>
<evidence type="ECO:0000256" key="3">
    <source>
        <dbReference type="ARBA" id="ARBA00022448"/>
    </source>
</evidence>
<dbReference type="Pfam" id="PF03845">
    <property type="entry name" value="Spore_permease"/>
    <property type="match status" value="1"/>
</dbReference>
<sequence length="368" mass="40985">MEQGKISSKQAFYLITTFIIATTFLGFPALVAGQAGKDAWLSSLIATLLSYPTAWLTVKLGSLFPGLTLIEYIEKIIGIWPGKMLGFLYLFYFFHICSGIITEYGGFIADVFMPETPTVVFFIVPLIIAAYIIKFGLEVLARTNQIFFPWLVLSLPLILVFVIPEMKIERFLPVFDSSPLQIFKGTLAPLTWHGEIIAFAMIIPYLSKPKEAAKIAYISLALIGVIFLLLIATSLAVFGSTVSSMLYPVLNVARVIKIDTVIDRPEPVLMAIWVSGGVIKIACFYYIIVLGTAQLFKLKDYRPLVLPVGLILLALSINFAPNTIMAFDYIAYYWPFYGLIFELGLMLTLFFIALIRSKEGSSGDQKNN</sequence>
<evidence type="ECO:0000256" key="2">
    <source>
        <dbReference type="ARBA" id="ARBA00007998"/>
    </source>
</evidence>
<keyword evidence="3" id="KW-0813">Transport</keyword>